<sequence>MLLIPLRIFRSSLSLGLSFRITKMGKLFTFSLATFAALGSFLFGYDSGVMTDVIASQHFLNFFHTTKYSPILGAIVSTFAGGACIGALSGSLTIDRLGRRKSIQIGAAVCIIGAILQAAAMHLAMLLIGRIITGWAVGIMSMAVPVYQAELAHPKSRGLIVGLAQQMIGVGFIVSTWIGYGAAHAPGYTSFTWRFPLAFQGVPALFLAVGLTWFPESPRQLIEKDQNEEAVRILHKLHADGTNDEWIAREFQEIHQTIQAEKELHVPGWRPMFTVPEWRTRLMHGTSVQVFTQLTGINVINYYQTSMYAALGFEDKTGLLVTGIYNVVGPVTNCFFIFFIADRVGRRKPLLFGTVSITICLIIEAVINSQNPKGENKDLSRAGVAMIFLVSICFSLSFGPTSWTYMSEVMPMQIRGKGNAFATGVGNWLVNVIFSQASPQGLAKLGWKYYFVFAVFNIVITFPTVFFMFKETKGVSLEEMDALFGETSVRQTGKEIILGDEKERSEIHV</sequence>
<keyword evidence="3 7" id="KW-0813">Transport</keyword>
<keyword evidence="4 8" id="KW-0812">Transmembrane</keyword>
<feature type="transmembrane region" description="Helical" evidence="8">
    <location>
        <begin position="420"/>
        <end position="437"/>
    </location>
</feature>
<dbReference type="InterPro" id="IPR036259">
    <property type="entry name" value="MFS_trans_sf"/>
</dbReference>
<dbReference type="OMA" id="GWLIMFQ"/>
<dbReference type="FunFam" id="1.20.1250.20:FF:000090">
    <property type="entry name" value="MFS sugar transporter, putative"/>
    <property type="match status" value="1"/>
</dbReference>
<reference evidence="10 11" key="1">
    <citation type="journal article" date="2013" name="PLoS Genet.">
        <title>The genome and development-dependent transcriptomes of Pyronema confluens: a window into fungal evolution.</title>
        <authorList>
            <person name="Traeger S."/>
            <person name="Altegoer F."/>
            <person name="Freitag M."/>
            <person name="Gabaldon T."/>
            <person name="Kempken F."/>
            <person name="Kumar A."/>
            <person name="Marcet-Houben M."/>
            <person name="Poggeler S."/>
            <person name="Stajich J.E."/>
            <person name="Nowrousian M."/>
        </authorList>
    </citation>
    <scope>NUCLEOTIDE SEQUENCE [LARGE SCALE GENOMIC DNA]</scope>
    <source>
        <strain evidence="11">CBS 100304</strain>
        <tissue evidence="10">Vegetative mycelium</tissue>
    </source>
</reference>
<dbReference type="SUPFAM" id="SSF103473">
    <property type="entry name" value="MFS general substrate transporter"/>
    <property type="match status" value="1"/>
</dbReference>
<dbReference type="PROSITE" id="PS00216">
    <property type="entry name" value="SUGAR_TRANSPORT_1"/>
    <property type="match status" value="2"/>
</dbReference>
<dbReference type="EMBL" id="HF936265">
    <property type="protein sequence ID" value="CCX15945.1"/>
    <property type="molecule type" value="Genomic_DNA"/>
</dbReference>
<dbReference type="InterPro" id="IPR003663">
    <property type="entry name" value="Sugar/inositol_transpt"/>
</dbReference>
<dbReference type="NCBIfam" id="TIGR00879">
    <property type="entry name" value="SP"/>
    <property type="match status" value="1"/>
</dbReference>
<evidence type="ECO:0000259" key="9">
    <source>
        <dbReference type="PROSITE" id="PS50850"/>
    </source>
</evidence>
<dbReference type="Proteomes" id="UP000018144">
    <property type="component" value="Unassembled WGS sequence"/>
</dbReference>
<dbReference type="GO" id="GO:0016020">
    <property type="term" value="C:membrane"/>
    <property type="evidence" value="ECO:0007669"/>
    <property type="project" value="UniProtKB-SubCell"/>
</dbReference>
<evidence type="ECO:0000256" key="2">
    <source>
        <dbReference type="ARBA" id="ARBA00010992"/>
    </source>
</evidence>
<feature type="transmembrane region" description="Helical" evidence="8">
    <location>
        <begin position="127"/>
        <end position="147"/>
    </location>
</feature>
<feature type="transmembrane region" description="Helical" evidence="8">
    <location>
        <begin position="323"/>
        <end position="341"/>
    </location>
</feature>
<keyword evidence="11" id="KW-1185">Reference proteome</keyword>
<feature type="transmembrane region" description="Helical" evidence="8">
    <location>
        <begin position="102"/>
        <end position="121"/>
    </location>
</feature>
<feature type="transmembrane region" description="Helical" evidence="8">
    <location>
        <begin position="68"/>
        <end position="90"/>
    </location>
</feature>
<feature type="transmembrane region" description="Helical" evidence="8">
    <location>
        <begin position="159"/>
        <end position="183"/>
    </location>
</feature>
<dbReference type="InterPro" id="IPR020846">
    <property type="entry name" value="MFS_dom"/>
</dbReference>
<feature type="domain" description="Major facilitator superfamily (MFS) profile" evidence="9">
    <location>
        <begin position="32"/>
        <end position="473"/>
    </location>
</feature>
<dbReference type="GO" id="GO:0005351">
    <property type="term" value="F:carbohydrate:proton symporter activity"/>
    <property type="evidence" value="ECO:0007669"/>
    <property type="project" value="TreeGrafter"/>
</dbReference>
<dbReference type="PANTHER" id="PTHR48022:SF80">
    <property type="entry name" value="SUGAR TRANSPORTER, PUTATIVE (AFU_ORTHOLOGUE AFUA_3G12170)-RELATED"/>
    <property type="match status" value="1"/>
</dbReference>
<accession>U4LNH7</accession>
<dbReference type="OrthoDB" id="6612291at2759"/>
<evidence type="ECO:0000256" key="4">
    <source>
        <dbReference type="ARBA" id="ARBA00022692"/>
    </source>
</evidence>
<dbReference type="Gene3D" id="1.20.1250.20">
    <property type="entry name" value="MFS general substrate transporter like domains"/>
    <property type="match status" value="1"/>
</dbReference>
<dbReference type="InterPro" id="IPR005829">
    <property type="entry name" value="Sugar_transporter_CS"/>
</dbReference>
<dbReference type="InterPro" id="IPR005828">
    <property type="entry name" value="MFS_sugar_transport-like"/>
</dbReference>
<evidence type="ECO:0000256" key="5">
    <source>
        <dbReference type="ARBA" id="ARBA00022989"/>
    </source>
</evidence>
<evidence type="ECO:0000256" key="7">
    <source>
        <dbReference type="RuleBase" id="RU003346"/>
    </source>
</evidence>
<evidence type="ECO:0000256" key="3">
    <source>
        <dbReference type="ARBA" id="ARBA00022448"/>
    </source>
</evidence>
<dbReference type="PANTHER" id="PTHR48022">
    <property type="entry name" value="PLASTIDIC GLUCOSE TRANSPORTER 4"/>
    <property type="match status" value="1"/>
</dbReference>
<comment type="subcellular location">
    <subcellularLocation>
        <location evidence="1">Membrane</location>
        <topology evidence="1">Multi-pass membrane protein</topology>
    </subcellularLocation>
</comment>
<evidence type="ECO:0000313" key="10">
    <source>
        <dbReference type="EMBL" id="CCX15945.1"/>
    </source>
</evidence>
<proteinExistence type="inferred from homology"/>
<feature type="transmembrane region" description="Helical" evidence="8">
    <location>
        <begin position="282"/>
        <end position="303"/>
    </location>
</feature>
<evidence type="ECO:0000256" key="8">
    <source>
        <dbReference type="SAM" id="Phobius"/>
    </source>
</evidence>
<dbReference type="PRINTS" id="PR00171">
    <property type="entry name" value="SUGRTRNSPORT"/>
</dbReference>
<feature type="transmembrane region" description="Helical" evidence="8">
    <location>
        <begin position="379"/>
        <end position="399"/>
    </location>
</feature>
<dbReference type="eggNOG" id="KOG0254">
    <property type="taxonomic scope" value="Eukaryota"/>
</dbReference>
<dbReference type="AlphaFoldDB" id="U4LNH7"/>
<feature type="transmembrane region" description="Helical" evidence="8">
    <location>
        <begin position="350"/>
        <end position="367"/>
    </location>
</feature>
<name>U4LNH7_PYROM</name>
<feature type="transmembrane region" description="Helical" evidence="8">
    <location>
        <begin position="449"/>
        <end position="469"/>
    </location>
</feature>
<evidence type="ECO:0000313" key="11">
    <source>
        <dbReference type="Proteomes" id="UP000018144"/>
    </source>
</evidence>
<feature type="transmembrane region" description="Helical" evidence="8">
    <location>
        <begin position="195"/>
        <end position="214"/>
    </location>
</feature>
<evidence type="ECO:0000256" key="1">
    <source>
        <dbReference type="ARBA" id="ARBA00004141"/>
    </source>
</evidence>
<gene>
    <name evidence="10" type="ORF">PCON_02404</name>
</gene>
<evidence type="ECO:0000256" key="6">
    <source>
        <dbReference type="ARBA" id="ARBA00023136"/>
    </source>
</evidence>
<dbReference type="PROSITE" id="PS50850">
    <property type="entry name" value="MFS"/>
    <property type="match status" value="1"/>
</dbReference>
<keyword evidence="6 8" id="KW-0472">Membrane</keyword>
<keyword evidence="5 8" id="KW-1133">Transmembrane helix</keyword>
<comment type="similarity">
    <text evidence="2 7">Belongs to the major facilitator superfamily. Sugar transporter (TC 2.A.1.1) family.</text>
</comment>
<protein>
    <submittedName>
        <fullName evidence="10">Similar to Quinate permease acc. no. Q4U3U6</fullName>
    </submittedName>
</protein>
<dbReference type="Pfam" id="PF00083">
    <property type="entry name" value="Sugar_tr"/>
    <property type="match status" value="1"/>
</dbReference>
<dbReference type="InterPro" id="IPR050360">
    <property type="entry name" value="MFS_Sugar_Transporters"/>
</dbReference>
<organism evidence="10 11">
    <name type="scientific">Pyronema omphalodes (strain CBS 100304)</name>
    <name type="common">Pyronema confluens</name>
    <dbReference type="NCBI Taxonomy" id="1076935"/>
    <lineage>
        <taxon>Eukaryota</taxon>
        <taxon>Fungi</taxon>
        <taxon>Dikarya</taxon>
        <taxon>Ascomycota</taxon>
        <taxon>Pezizomycotina</taxon>
        <taxon>Pezizomycetes</taxon>
        <taxon>Pezizales</taxon>
        <taxon>Pyronemataceae</taxon>
        <taxon>Pyronema</taxon>
    </lineage>
</organism>